<dbReference type="Proteomes" id="UP001488838">
    <property type="component" value="Unassembled WGS sequence"/>
</dbReference>
<accession>A0AAW0HWA8</accession>
<keyword evidence="3" id="KW-1185">Reference proteome</keyword>
<reference evidence="2 3" key="1">
    <citation type="journal article" date="2023" name="bioRxiv">
        <title>Conserved and derived expression patterns and positive selection on dental genes reveal complex evolutionary context of ever-growing rodent molars.</title>
        <authorList>
            <person name="Calamari Z.T."/>
            <person name="Song A."/>
            <person name="Cohen E."/>
            <person name="Akter M."/>
            <person name="Roy R.D."/>
            <person name="Hallikas O."/>
            <person name="Christensen M.M."/>
            <person name="Li P."/>
            <person name="Marangoni P."/>
            <person name="Jernvall J."/>
            <person name="Klein O.D."/>
        </authorList>
    </citation>
    <scope>NUCLEOTIDE SEQUENCE [LARGE SCALE GENOMIC DNA]</scope>
    <source>
        <strain evidence="2">V071</strain>
    </source>
</reference>
<evidence type="ECO:0000313" key="3">
    <source>
        <dbReference type="Proteomes" id="UP001488838"/>
    </source>
</evidence>
<organism evidence="2 3">
    <name type="scientific">Myodes glareolus</name>
    <name type="common">Bank vole</name>
    <name type="synonym">Clethrionomys glareolus</name>
    <dbReference type="NCBI Taxonomy" id="447135"/>
    <lineage>
        <taxon>Eukaryota</taxon>
        <taxon>Metazoa</taxon>
        <taxon>Chordata</taxon>
        <taxon>Craniata</taxon>
        <taxon>Vertebrata</taxon>
        <taxon>Euteleostomi</taxon>
        <taxon>Mammalia</taxon>
        <taxon>Eutheria</taxon>
        <taxon>Euarchontoglires</taxon>
        <taxon>Glires</taxon>
        <taxon>Rodentia</taxon>
        <taxon>Myomorpha</taxon>
        <taxon>Muroidea</taxon>
        <taxon>Cricetidae</taxon>
        <taxon>Arvicolinae</taxon>
        <taxon>Myodes</taxon>
    </lineage>
</organism>
<dbReference type="EMBL" id="JBBHLL010000304">
    <property type="protein sequence ID" value="KAK7806344.1"/>
    <property type="molecule type" value="Genomic_DNA"/>
</dbReference>
<gene>
    <name evidence="2" type="ORF">U0070_020196</name>
</gene>
<feature type="region of interest" description="Disordered" evidence="1">
    <location>
        <begin position="240"/>
        <end position="259"/>
    </location>
</feature>
<evidence type="ECO:0000256" key="1">
    <source>
        <dbReference type="SAM" id="MobiDB-lite"/>
    </source>
</evidence>
<name>A0AAW0HWA8_MYOGA</name>
<protein>
    <submittedName>
        <fullName evidence="2">Uncharacterized protein</fullName>
    </submittedName>
</protein>
<evidence type="ECO:0000313" key="2">
    <source>
        <dbReference type="EMBL" id="KAK7806344.1"/>
    </source>
</evidence>
<sequence length="334" mass="37144">MSGAPQYFQTVDSWLQATMLLCQLYEHHHKATTSSRFPVDRGTAVLLRFLLRHNDICRPAGDVQPTPASPCQQASCEPCGGRRSVSGQHIGWHQKQLPERAWVSEISLPRYKKQEETLHPKSHPLRNPTGPGAPPKKNHSELLYQHSSALFCAACGKRLTAPPCEPELCLPGSFGLTETAVPGPMRIPTAALPKGTCFPREVAGALMFCQHVCLCEVSDPLELELQTAVSCHPQQRNRQIAEWQQRHPSGHPQMPSTPTPAPRLRYDGLLCTDMSTANLVSLSADRFPEQLFVVSEVGEEQKSAPPVLKAWLCIAPWVILQEELDHWGFRHLSK</sequence>
<proteinExistence type="predicted"/>
<feature type="region of interest" description="Disordered" evidence="1">
    <location>
        <begin position="115"/>
        <end position="139"/>
    </location>
</feature>
<comment type="caution">
    <text evidence="2">The sequence shown here is derived from an EMBL/GenBank/DDBJ whole genome shotgun (WGS) entry which is preliminary data.</text>
</comment>
<dbReference type="AlphaFoldDB" id="A0AAW0HWA8"/>